<feature type="compositionally biased region" description="Low complexity" evidence="2">
    <location>
        <begin position="142"/>
        <end position="156"/>
    </location>
</feature>
<name>M1DSN5_SOLTU</name>
<keyword evidence="1" id="KW-0175">Coiled coil</keyword>
<dbReference type="Proteomes" id="UP000011115">
    <property type="component" value="Unassembled WGS sequence"/>
</dbReference>
<reference evidence="3" key="2">
    <citation type="submission" date="2015-06" db="UniProtKB">
        <authorList>
            <consortium name="EnsemblPlants"/>
        </authorList>
    </citation>
    <scope>IDENTIFICATION</scope>
    <source>
        <strain evidence="3">DM1-3 516 R44</strain>
    </source>
</reference>
<dbReference type="EnsemblPlants" id="PGSC0003DMT400093773">
    <property type="protein sequence ID" value="PGSC0003DMT400093773"/>
    <property type="gene ID" value="PGSC0003DMG400043344"/>
</dbReference>
<evidence type="ECO:0000313" key="3">
    <source>
        <dbReference type="EnsemblPlants" id="PGSC0003DMT400093773"/>
    </source>
</evidence>
<dbReference type="PaxDb" id="4113-PGSC0003DMT400093773"/>
<feature type="region of interest" description="Disordered" evidence="2">
    <location>
        <begin position="130"/>
        <end position="168"/>
    </location>
</feature>
<keyword evidence="4" id="KW-1185">Reference proteome</keyword>
<feature type="region of interest" description="Disordered" evidence="2">
    <location>
        <begin position="1"/>
        <end position="20"/>
    </location>
</feature>
<sequence length="230" mass="25967">MAEHPYFTRSKDPKDPKNSFSDQYLSKGKEKVVENVENTNLTEITVNDPIIVEQNKLIAQLFQQIAEMRAEMDKTRDLTNLAIIANTPTPVNGRPPLHFPTLDPTSDHFPNNLSTATNPKPPIIDLTTLNPHHASSSHQKLPTPQNPNTNSQNFPPIHQTPTQIVQNPSTTQPIPIKTASHFPITPESYPFSTTHFELDDCEKKEKEWKAIKGNVEQSIKEEVMNAMKDF</sequence>
<dbReference type="Gramene" id="PGSC0003DMT400093773">
    <property type="protein sequence ID" value="PGSC0003DMT400093773"/>
    <property type="gene ID" value="PGSC0003DMG400043344"/>
</dbReference>
<evidence type="ECO:0000313" key="4">
    <source>
        <dbReference type="Proteomes" id="UP000011115"/>
    </source>
</evidence>
<dbReference type="HOGENOM" id="CLU_113507_0_0_1"/>
<feature type="compositionally biased region" description="Polar residues" evidence="2">
    <location>
        <begin position="159"/>
        <end position="168"/>
    </location>
</feature>
<reference evidence="4" key="1">
    <citation type="journal article" date="2011" name="Nature">
        <title>Genome sequence and analysis of the tuber crop potato.</title>
        <authorList>
            <consortium name="The Potato Genome Sequencing Consortium"/>
        </authorList>
    </citation>
    <scope>NUCLEOTIDE SEQUENCE [LARGE SCALE GENOMIC DNA]</scope>
    <source>
        <strain evidence="4">cv. DM1-3 516 R44</strain>
    </source>
</reference>
<feature type="compositionally biased region" description="Polar residues" evidence="2">
    <location>
        <begin position="130"/>
        <end position="140"/>
    </location>
</feature>
<protein>
    <submittedName>
        <fullName evidence="3">Uncharacterized protein</fullName>
    </submittedName>
</protein>
<dbReference type="InParanoid" id="M1DSN5"/>
<accession>M1DSN5</accession>
<organism evidence="3 4">
    <name type="scientific">Solanum tuberosum</name>
    <name type="common">Potato</name>
    <dbReference type="NCBI Taxonomy" id="4113"/>
    <lineage>
        <taxon>Eukaryota</taxon>
        <taxon>Viridiplantae</taxon>
        <taxon>Streptophyta</taxon>
        <taxon>Embryophyta</taxon>
        <taxon>Tracheophyta</taxon>
        <taxon>Spermatophyta</taxon>
        <taxon>Magnoliopsida</taxon>
        <taxon>eudicotyledons</taxon>
        <taxon>Gunneridae</taxon>
        <taxon>Pentapetalae</taxon>
        <taxon>asterids</taxon>
        <taxon>lamiids</taxon>
        <taxon>Solanales</taxon>
        <taxon>Solanaceae</taxon>
        <taxon>Solanoideae</taxon>
        <taxon>Solaneae</taxon>
        <taxon>Solanum</taxon>
    </lineage>
</organism>
<evidence type="ECO:0000256" key="2">
    <source>
        <dbReference type="SAM" id="MobiDB-lite"/>
    </source>
</evidence>
<evidence type="ECO:0000256" key="1">
    <source>
        <dbReference type="SAM" id="Coils"/>
    </source>
</evidence>
<proteinExistence type="predicted"/>
<feature type="coiled-coil region" evidence="1">
    <location>
        <begin position="51"/>
        <end position="78"/>
    </location>
</feature>
<dbReference type="AlphaFoldDB" id="M1DSN5"/>